<proteinExistence type="inferred from homology"/>
<evidence type="ECO:0000313" key="8">
    <source>
        <dbReference type="EMBL" id="PTM59299.1"/>
    </source>
</evidence>
<gene>
    <name evidence="8" type="ORF">C8J48_1907</name>
</gene>
<evidence type="ECO:0000313" key="9">
    <source>
        <dbReference type="Proteomes" id="UP000241639"/>
    </source>
</evidence>
<dbReference type="Gene3D" id="3.20.20.80">
    <property type="entry name" value="Glycosidases"/>
    <property type="match status" value="1"/>
</dbReference>
<dbReference type="GO" id="GO:0004556">
    <property type="term" value="F:alpha-amylase activity"/>
    <property type="evidence" value="ECO:0007669"/>
    <property type="project" value="TreeGrafter"/>
</dbReference>
<dbReference type="InterPro" id="IPR056300">
    <property type="entry name" value="SusG-like_C"/>
</dbReference>
<dbReference type="PANTHER" id="PTHR10357">
    <property type="entry name" value="ALPHA-AMYLASE FAMILY MEMBER"/>
    <property type="match status" value="1"/>
</dbReference>
<evidence type="ECO:0000256" key="5">
    <source>
        <dbReference type="ARBA" id="ARBA00023295"/>
    </source>
</evidence>
<dbReference type="GO" id="GO:0005737">
    <property type="term" value="C:cytoplasm"/>
    <property type="evidence" value="ECO:0007669"/>
    <property type="project" value="UniProtKB-SubCell"/>
</dbReference>
<dbReference type="PANTHER" id="PTHR10357:SF217">
    <property type="entry name" value="TREHALOSE-6-PHOSPHATE HYDROLASE"/>
    <property type="match status" value="1"/>
</dbReference>
<dbReference type="InterPro" id="IPR012769">
    <property type="entry name" value="Trehalose_TreC"/>
</dbReference>
<keyword evidence="3" id="KW-0963">Cytoplasm</keyword>
<keyword evidence="5" id="KW-0326">Glycosidase</keyword>
<dbReference type="InterPro" id="IPR013780">
    <property type="entry name" value="Glyco_hydro_b"/>
</dbReference>
<dbReference type="OrthoDB" id="9805159at2"/>
<keyword evidence="9" id="KW-1185">Reference proteome</keyword>
<evidence type="ECO:0000256" key="2">
    <source>
        <dbReference type="ARBA" id="ARBA00008061"/>
    </source>
</evidence>
<dbReference type="SUPFAM" id="SSF51011">
    <property type="entry name" value="Glycosyl hydrolase domain"/>
    <property type="match status" value="1"/>
</dbReference>
<accession>A0A2T4ZBN2</accession>
<dbReference type="AlphaFoldDB" id="A0A2T4ZBN2"/>
<comment type="subcellular location">
    <subcellularLocation>
        <location evidence="1">Cytoplasm</location>
    </subcellularLocation>
</comment>
<evidence type="ECO:0000256" key="4">
    <source>
        <dbReference type="ARBA" id="ARBA00022801"/>
    </source>
</evidence>
<dbReference type="NCBIfam" id="NF008183">
    <property type="entry name" value="PRK10933.1"/>
    <property type="match status" value="1"/>
</dbReference>
<evidence type="ECO:0000256" key="6">
    <source>
        <dbReference type="NCBIfam" id="TIGR02403"/>
    </source>
</evidence>
<sequence>MNEWWRKAVVYQIYPKSFNDTTGNGVGDLRGIIARLDYLQNLGVDVIWLTPIYSSPQRDHGYDIRDYFSIHEEYGSMDDFDELLQEAHARGLKVIMDIVVNHTSTEHPWFQQARTSRDNPYRDFYIWKDPVDGGEPTNWKSKFGGSAWAWDEETGQYYLHLFDVTQADLNWENERVRHEVYKMMRWWLDKGIDGFRLDVINLISKDQRFPDDDGSVPPGDGRRFYTDGPRVHEFFREMNEEVFSRYPDVMTVGEMSSTTIPHCIRYTHPDSRELDMVFNFHHLKVDYPSGEKWALAEPDFGALKEILSSWQQGMREGGGWNALFWCNHDQPRVVSRFGDDGRYHRESAKMLATLLHLMQGTPYLYQGEELGMTDPHFSSIEQYRDVETLNMYQILQEQGLSEDEVMAIIGAKSRDNSRTPMQWDGTNHAGFTTGTPWIGVAPNYQEINVEQALADPDSILYHYKKLIQLRKRYNIITVGDFFMEHPYDPNVFAYTRNTEGETLFVVNNMRGHEASFHSPYVSGLCRKRQVETLLCNYPSAPRPEGRMELRPFESIVYRLS</sequence>
<dbReference type="EC" id="3.2.1.93" evidence="6"/>
<evidence type="ECO:0000256" key="1">
    <source>
        <dbReference type="ARBA" id="ARBA00004496"/>
    </source>
</evidence>
<dbReference type="InterPro" id="IPR017853">
    <property type="entry name" value="GH"/>
</dbReference>
<organism evidence="8 9">
    <name type="scientific">Desmospora activa DSM 45169</name>
    <dbReference type="NCBI Taxonomy" id="1121389"/>
    <lineage>
        <taxon>Bacteria</taxon>
        <taxon>Bacillati</taxon>
        <taxon>Bacillota</taxon>
        <taxon>Bacilli</taxon>
        <taxon>Bacillales</taxon>
        <taxon>Thermoactinomycetaceae</taxon>
        <taxon>Desmospora</taxon>
    </lineage>
</organism>
<dbReference type="GO" id="GO:0008788">
    <property type="term" value="F:alpha,alpha-phosphotrehalase activity"/>
    <property type="evidence" value="ECO:0007669"/>
    <property type="project" value="UniProtKB-UniRule"/>
</dbReference>
<dbReference type="FunFam" id="3.20.20.80:FF:000014">
    <property type="entry name" value="Alpha,alpha-phosphotrehalase"/>
    <property type="match status" value="1"/>
</dbReference>
<dbReference type="CDD" id="cd11333">
    <property type="entry name" value="AmyAc_SI_OligoGlu_DGase"/>
    <property type="match status" value="1"/>
</dbReference>
<dbReference type="FunFam" id="3.90.400.10:FF:000002">
    <property type="entry name" value="Sucrose isomerase"/>
    <property type="match status" value="1"/>
</dbReference>
<name>A0A2T4ZBN2_9BACL</name>
<dbReference type="GO" id="GO:0005993">
    <property type="term" value="P:trehalose catabolic process"/>
    <property type="evidence" value="ECO:0007669"/>
    <property type="project" value="InterPro"/>
</dbReference>
<evidence type="ECO:0000259" key="7">
    <source>
        <dbReference type="SMART" id="SM00642"/>
    </source>
</evidence>
<dbReference type="RefSeq" id="WP_107727670.1">
    <property type="nucleotide sequence ID" value="NZ_PZZP01000001.1"/>
</dbReference>
<dbReference type="Gene3D" id="2.60.40.1180">
    <property type="entry name" value="Golgi alpha-mannosidase II"/>
    <property type="match status" value="1"/>
</dbReference>
<dbReference type="FunFam" id="2.60.40.1180:FF:000007">
    <property type="entry name" value="Sucrose isomerase"/>
    <property type="match status" value="1"/>
</dbReference>
<dbReference type="SUPFAM" id="SSF51445">
    <property type="entry name" value="(Trans)glycosidases"/>
    <property type="match status" value="1"/>
</dbReference>
<dbReference type="NCBIfam" id="TIGR02403">
    <property type="entry name" value="trehalose_treC"/>
    <property type="match status" value="1"/>
</dbReference>
<dbReference type="Pfam" id="PF00128">
    <property type="entry name" value="Alpha-amylase"/>
    <property type="match status" value="1"/>
</dbReference>
<protein>
    <recommendedName>
        <fullName evidence="6">Alpha,alpha-phosphotrehalase</fullName>
        <ecNumber evidence="6">3.2.1.93</ecNumber>
    </recommendedName>
</protein>
<dbReference type="Pfam" id="PF23915">
    <property type="entry name" value="SusG_C"/>
    <property type="match status" value="1"/>
</dbReference>
<keyword evidence="4 8" id="KW-0378">Hydrolase</keyword>
<comment type="similarity">
    <text evidence="2">Belongs to the glycosyl hydrolase 13 family.</text>
</comment>
<dbReference type="InterPro" id="IPR006047">
    <property type="entry name" value="GH13_cat_dom"/>
</dbReference>
<dbReference type="SMART" id="SM00642">
    <property type="entry name" value="Aamy"/>
    <property type="match status" value="1"/>
</dbReference>
<comment type="caution">
    <text evidence="8">The sequence shown here is derived from an EMBL/GenBank/DDBJ whole genome shotgun (WGS) entry which is preliminary data.</text>
</comment>
<feature type="domain" description="Glycosyl hydrolase family 13 catalytic" evidence="7">
    <location>
        <begin position="12"/>
        <end position="418"/>
    </location>
</feature>
<dbReference type="Gene3D" id="3.90.400.10">
    <property type="entry name" value="Oligo-1,6-glucosidase, Domain 2"/>
    <property type="match status" value="1"/>
</dbReference>
<dbReference type="InterPro" id="IPR045857">
    <property type="entry name" value="O16G_dom_2"/>
</dbReference>
<dbReference type="EMBL" id="PZZP01000001">
    <property type="protein sequence ID" value="PTM59299.1"/>
    <property type="molecule type" value="Genomic_DNA"/>
</dbReference>
<evidence type="ECO:0000256" key="3">
    <source>
        <dbReference type="ARBA" id="ARBA00022490"/>
    </source>
</evidence>
<reference evidence="8 9" key="1">
    <citation type="submission" date="2018-04" db="EMBL/GenBank/DDBJ databases">
        <title>Genomic Encyclopedia of Archaeal and Bacterial Type Strains, Phase II (KMG-II): from individual species to whole genera.</title>
        <authorList>
            <person name="Goeker M."/>
        </authorList>
    </citation>
    <scope>NUCLEOTIDE SEQUENCE [LARGE SCALE GENOMIC DNA]</scope>
    <source>
        <strain evidence="8 9">DSM 45169</strain>
    </source>
</reference>
<dbReference type="Proteomes" id="UP000241639">
    <property type="component" value="Unassembled WGS sequence"/>
</dbReference>